<accession>A0A239LGG6</accession>
<keyword evidence="6" id="KW-1185">Reference proteome</keyword>
<keyword evidence="2" id="KW-0547">Nucleotide-binding</keyword>
<dbReference type="GO" id="GO:0016887">
    <property type="term" value="F:ATP hydrolysis activity"/>
    <property type="evidence" value="ECO:0007669"/>
    <property type="project" value="InterPro"/>
</dbReference>
<gene>
    <name evidence="5" type="ORF">SAMN05421642_11332</name>
</gene>
<sequence>MADTGSGLAVRDSVAQLVDCSVVFPDTGSGAYTAVRDINLSIQRGKLVTVVGPTGSGKSTILNMVAGLLQPASGMVFSNGTTLNGLNTSAGYLFQRDTLLPWRKAVDNVALSLDYRGANRRESRELARDWLRKVGLAGFEDRYPSQLSGGQRRRVSLAQMWITDPDLILMDEPFSSLDAQTRLIMQQEVLRVWQTSGAGALFITHDLDEAVALSDEIYVLSAGPASTFAGRFDVPIERPRDLLDIKQSPEYQQIYEEVWSCLKKEVLHTYSSTSA</sequence>
<reference evidence="6" key="1">
    <citation type="submission" date="2017-06" db="EMBL/GenBank/DDBJ databases">
        <authorList>
            <person name="Varghese N."/>
            <person name="Submissions S."/>
        </authorList>
    </citation>
    <scope>NUCLEOTIDE SEQUENCE [LARGE SCALE GENOMIC DNA]</scope>
    <source>
        <strain evidence="6">JCM 23211</strain>
    </source>
</reference>
<keyword evidence="3 5" id="KW-0067">ATP-binding</keyword>
<dbReference type="PROSITE" id="PS00211">
    <property type="entry name" value="ABC_TRANSPORTER_1"/>
    <property type="match status" value="1"/>
</dbReference>
<protein>
    <submittedName>
        <fullName evidence="5">NitT/TauT family transport system ATP-binding protein</fullName>
    </submittedName>
</protein>
<dbReference type="PANTHER" id="PTHR42788">
    <property type="entry name" value="TAURINE IMPORT ATP-BINDING PROTEIN-RELATED"/>
    <property type="match status" value="1"/>
</dbReference>
<dbReference type="SUPFAM" id="SSF52540">
    <property type="entry name" value="P-loop containing nucleoside triphosphate hydrolases"/>
    <property type="match status" value="1"/>
</dbReference>
<dbReference type="PANTHER" id="PTHR42788:SF13">
    <property type="entry name" value="ALIPHATIC SULFONATES IMPORT ATP-BINDING PROTEIN SSUB"/>
    <property type="match status" value="1"/>
</dbReference>
<dbReference type="Proteomes" id="UP000198327">
    <property type="component" value="Unassembled WGS sequence"/>
</dbReference>
<dbReference type="RefSeq" id="WP_089249907.1">
    <property type="nucleotide sequence ID" value="NZ_FZOW01000013.1"/>
</dbReference>
<dbReference type="GO" id="GO:0005524">
    <property type="term" value="F:ATP binding"/>
    <property type="evidence" value="ECO:0007669"/>
    <property type="project" value="UniProtKB-KW"/>
</dbReference>
<name>A0A239LGG6_9NOCA</name>
<dbReference type="InterPro" id="IPR050166">
    <property type="entry name" value="ABC_transporter_ATP-bind"/>
</dbReference>
<dbReference type="EMBL" id="FZOW01000013">
    <property type="protein sequence ID" value="SNT29390.1"/>
    <property type="molecule type" value="Genomic_DNA"/>
</dbReference>
<feature type="domain" description="ABC transporter" evidence="4">
    <location>
        <begin position="15"/>
        <end position="247"/>
    </location>
</feature>
<dbReference type="SMART" id="SM00382">
    <property type="entry name" value="AAA"/>
    <property type="match status" value="1"/>
</dbReference>
<dbReference type="InterPro" id="IPR017871">
    <property type="entry name" value="ABC_transporter-like_CS"/>
</dbReference>
<dbReference type="AlphaFoldDB" id="A0A239LGG6"/>
<dbReference type="InterPro" id="IPR003439">
    <property type="entry name" value="ABC_transporter-like_ATP-bd"/>
</dbReference>
<evidence type="ECO:0000256" key="3">
    <source>
        <dbReference type="ARBA" id="ARBA00022840"/>
    </source>
</evidence>
<dbReference type="InterPro" id="IPR027417">
    <property type="entry name" value="P-loop_NTPase"/>
</dbReference>
<evidence type="ECO:0000256" key="1">
    <source>
        <dbReference type="ARBA" id="ARBA00022448"/>
    </source>
</evidence>
<dbReference type="Pfam" id="PF00005">
    <property type="entry name" value="ABC_tran"/>
    <property type="match status" value="1"/>
</dbReference>
<organism evidence="5 6">
    <name type="scientific">Rhodococcoides kyotonense</name>
    <dbReference type="NCBI Taxonomy" id="398843"/>
    <lineage>
        <taxon>Bacteria</taxon>
        <taxon>Bacillati</taxon>
        <taxon>Actinomycetota</taxon>
        <taxon>Actinomycetes</taxon>
        <taxon>Mycobacteriales</taxon>
        <taxon>Nocardiaceae</taxon>
        <taxon>Rhodococcoides</taxon>
    </lineage>
</organism>
<evidence type="ECO:0000313" key="6">
    <source>
        <dbReference type="Proteomes" id="UP000198327"/>
    </source>
</evidence>
<evidence type="ECO:0000259" key="4">
    <source>
        <dbReference type="PROSITE" id="PS50893"/>
    </source>
</evidence>
<evidence type="ECO:0000313" key="5">
    <source>
        <dbReference type="EMBL" id="SNT29390.1"/>
    </source>
</evidence>
<keyword evidence="1" id="KW-0813">Transport</keyword>
<dbReference type="OrthoDB" id="8773773at2"/>
<evidence type="ECO:0000256" key="2">
    <source>
        <dbReference type="ARBA" id="ARBA00022741"/>
    </source>
</evidence>
<dbReference type="CDD" id="cd03293">
    <property type="entry name" value="ABC_NrtD_SsuB_transporters"/>
    <property type="match status" value="1"/>
</dbReference>
<proteinExistence type="predicted"/>
<dbReference type="InterPro" id="IPR003593">
    <property type="entry name" value="AAA+_ATPase"/>
</dbReference>
<dbReference type="PROSITE" id="PS50893">
    <property type="entry name" value="ABC_TRANSPORTER_2"/>
    <property type="match status" value="1"/>
</dbReference>
<dbReference type="Gene3D" id="3.40.50.300">
    <property type="entry name" value="P-loop containing nucleotide triphosphate hydrolases"/>
    <property type="match status" value="1"/>
</dbReference>